<dbReference type="AlphaFoldDB" id="A0A5M3M9C0"/>
<dbReference type="GeneID" id="19206133"/>
<reference evidence="5" key="1">
    <citation type="journal article" date="2012" name="Science">
        <title>The Paleozoic origin of enzymatic lignin decomposition reconstructed from 31 fungal genomes.</title>
        <authorList>
            <person name="Floudas D."/>
            <person name="Binder M."/>
            <person name="Riley R."/>
            <person name="Barry K."/>
            <person name="Blanchette R.A."/>
            <person name="Henrissat B."/>
            <person name="Martinez A.T."/>
            <person name="Otillar R."/>
            <person name="Spatafora J.W."/>
            <person name="Yadav J.S."/>
            <person name="Aerts A."/>
            <person name="Benoit I."/>
            <person name="Boyd A."/>
            <person name="Carlson A."/>
            <person name="Copeland A."/>
            <person name="Coutinho P.M."/>
            <person name="de Vries R.P."/>
            <person name="Ferreira P."/>
            <person name="Findley K."/>
            <person name="Foster B."/>
            <person name="Gaskell J."/>
            <person name="Glotzer D."/>
            <person name="Gorecki P."/>
            <person name="Heitman J."/>
            <person name="Hesse C."/>
            <person name="Hori C."/>
            <person name="Igarashi K."/>
            <person name="Jurgens J.A."/>
            <person name="Kallen N."/>
            <person name="Kersten P."/>
            <person name="Kohler A."/>
            <person name="Kuees U."/>
            <person name="Kumar T.K.A."/>
            <person name="Kuo A."/>
            <person name="LaButti K."/>
            <person name="Larrondo L.F."/>
            <person name="Lindquist E."/>
            <person name="Ling A."/>
            <person name="Lombard V."/>
            <person name="Lucas S."/>
            <person name="Lundell T."/>
            <person name="Martin R."/>
            <person name="McLaughlin D.J."/>
            <person name="Morgenstern I."/>
            <person name="Morin E."/>
            <person name="Murat C."/>
            <person name="Nagy L.G."/>
            <person name="Nolan M."/>
            <person name="Ohm R.A."/>
            <person name="Patyshakuliyeva A."/>
            <person name="Rokas A."/>
            <person name="Ruiz-Duenas F.J."/>
            <person name="Sabat G."/>
            <person name="Salamov A."/>
            <person name="Samejima M."/>
            <person name="Schmutz J."/>
            <person name="Slot J.C."/>
            <person name="St John F."/>
            <person name="Stenlid J."/>
            <person name="Sun H."/>
            <person name="Sun S."/>
            <person name="Syed K."/>
            <person name="Tsang A."/>
            <person name="Wiebenga A."/>
            <person name="Young D."/>
            <person name="Pisabarro A."/>
            <person name="Eastwood D.C."/>
            <person name="Martin F."/>
            <person name="Cullen D."/>
            <person name="Grigoriev I.V."/>
            <person name="Hibbett D.S."/>
        </authorList>
    </citation>
    <scope>NUCLEOTIDE SEQUENCE [LARGE SCALE GENOMIC DNA]</scope>
    <source>
        <strain evidence="5">RWD-64-598 SS2</strain>
    </source>
</reference>
<dbReference type="PANTHER" id="PTHR10900:SF122">
    <property type="entry name" value="FAS1 DOMAIN-CONTAINING PROTEIN"/>
    <property type="match status" value="1"/>
</dbReference>
<organism evidence="4 5">
    <name type="scientific">Coniophora puteana (strain RWD-64-598)</name>
    <name type="common">Brown rot fungus</name>
    <dbReference type="NCBI Taxonomy" id="741705"/>
    <lineage>
        <taxon>Eukaryota</taxon>
        <taxon>Fungi</taxon>
        <taxon>Dikarya</taxon>
        <taxon>Basidiomycota</taxon>
        <taxon>Agaricomycotina</taxon>
        <taxon>Agaricomycetes</taxon>
        <taxon>Agaricomycetidae</taxon>
        <taxon>Boletales</taxon>
        <taxon>Coniophorineae</taxon>
        <taxon>Coniophoraceae</taxon>
        <taxon>Coniophora</taxon>
    </lineage>
</organism>
<feature type="domain" description="FAS1" evidence="3">
    <location>
        <begin position="194"/>
        <end position="336"/>
    </location>
</feature>
<sequence length="411" mass="42021">MSPTLSLILALVPAVLSQQSNLTSFSQQLNSTGLNALGGLVESLNQTEAGRQVIDTLASNNVSTVFAPSNDALTAFATDSQGTNASDLGAIFSYHILPGNYTNMTTNYPNVTLGRTLLNGSSYVNMPGNASQVLIWSRYPENGTLFAFNNGTNVSVTNASTIGNMEVYVIDHVLRPPGNMSAVLQDPRNGITNLSAIIASMGAMSDNGGNETRVTTDVANLGQVLDETPGITIFAPSDEAMQRANSSLNGLASNTTALSSLIGNHIVNGSALYSTLITPNASGGYLEFTTASGEPMHLASNSSGLYVQVNSSPPARVVRTDLLARNGVVHVIDNVLVDTTSDVSKASSAYESATSAARTATAAAAGPVTAAPGQGQPGSGQSGSSGGAQSTYGVLPGLGIGVLFLAVGWAL</sequence>
<keyword evidence="5" id="KW-1185">Reference proteome</keyword>
<dbReference type="OrthoDB" id="286301at2759"/>
<evidence type="ECO:0000256" key="1">
    <source>
        <dbReference type="SAM" id="MobiDB-lite"/>
    </source>
</evidence>
<evidence type="ECO:0000313" key="5">
    <source>
        <dbReference type="Proteomes" id="UP000053558"/>
    </source>
</evidence>
<dbReference type="SUPFAM" id="SSF82153">
    <property type="entry name" value="FAS1 domain"/>
    <property type="match status" value="2"/>
</dbReference>
<dbReference type="Proteomes" id="UP000053558">
    <property type="component" value="Unassembled WGS sequence"/>
</dbReference>
<dbReference type="PANTHER" id="PTHR10900">
    <property type="entry name" value="PERIOSTIN-RELATED"/>
    <property type="match status" value="1"/>
</dbReference>
<dbReference type="Gene3D" id="2.30.180.10">
    <property type="entry name" value="FAS1 domain"/>
    <property type="match status" value="2"/>
</dbReference>
<proteinExistence type="predicted"/>
<dbReference type="GO" id="GO:0005615">
    <property type="term" value="C:extracellular space"/>
    <property type="evidence" value="ECO:0007669"/>
    <property type="project" value="TreeGrafter"/>
</dbReference>
<dbReference type="RefSeq" id="XP_007773785.1">
    <property type="nucleotide sequence ID" value="XM_007775595.1"/>
</dbReference>
<comment type="caution">
    <text evidence="4">The sequence shown here is derived from an EMBL/GenBank/DDBJ whole genome shotgun (WGS) entry which is preliminary data.</text>
</comment>
<dbReference type="GO" id="GO:0016236">
    <property type="term" value="P:macroautophagy"/>
    <property type="evidence" value="ECO:0007669"/>
    <property type="project" value="TreeGrafter"/>
</dbReference>
<feature type="compositionally biased region" description="Gly residues" evidence="1">
    <location>
        <begin position="375"/>
        <end position="386"/>
    </location>
</feature>
<feature type="domain" description="FAS1" evidence="3">
    <location>
        <begin position="9"/>
        <end position="174"/>
    </location>
</feature>
<dbReference type="KEGG" id="cput:CONPUDRAFT_169047"/>
<feature type="chain" id="PRO_5024366374" evidence="2">
    <location>
        <begin position="18"/>
        <end position="411"/>
    </location>
</feature>
<feature type="region of interest" description="Disordered" evidence="1">
    <location>
        <begin position="367"/>
        <end position="388"/>
    </location>
</feature>
<name>A0A5M3M9C0_CONPW</name>
<gene>
    <name evidence="4" type="ORF">CONPUDRAFT_169047</name>
</gene>
<dbReference type="Pfam" id="PF02469">
    <property type="entry name" value="Fasciclin"/>
    <property type="match status" value="2"/>
</dbReference>
<accession>A0A5M3M9C0</accession>
<evidence type="ECO:0000259" key="3">
    <source>
        <dbReference type="PROSITE" id="PS50213"/>
    </source>
</evidence>
<dbReference type="PROSITE" id="PS50213">
    <property type="entry name" value="FAS1"/>
    <property type="match status" value="2"/>
</dbReference>
<evidence type="ECO:0000256" key="2">
    <source>
        <dbReference type="SAM" id="SignalP"/>
    </source>
</evidence>
<protein>
    <submittedName>
        <fullName evidence="4">FAS1 domain-containing protein</fullName>
    </submittedName>
</protein>
<dbReference type="InterPro" id="IPR000782">
    <property type="entry name" value="FAS1_domain"/>
</dbReference>
<keyword evidence="2" id="KW-0732">Signal</keyword>
<dbReference type="OMA" id="PNGVIHV"/>
<dbReference type="SMART" id="SM00554">
    <property type="entry name" value="FAS1"/>
    <property type="match status" value="2"/>
</dbReference>
<dbReference type="InterPro" id="IPR036378">
    <property type="entry name" value="FAS1_dom_sf"/>
</dbReference>
<dbReference type="GO" id="GO:0000329">
    <property type="term" value="C:fungal-type vacuole membrane"/>
    <property type="evidence" value="ECO:0007669"/>
    <property type="project" value="TreeGrafter"/>
</dbReference>
<feature type="signal peptide" evidence="2">
    <location>
        <begin position="1"/>
        <end position="17"/>
    </location>
</feature>
<dbReference type="InterPro" id="IPR050904">
    <property type="entry name" value="Adhesion/Biosynth-related"/>
</dbReference>
<evidence type="ECO:0000313" key="4">
    <source>
        <dbReference type="EMBL" id="EIW75759.1"/>
    </source>
</evidence>
<dbReference type="EMBL" id="JH711587">
    <property type="protein sequence ID" value="EIW75759.1"/>
    <property type="molecule type" value="Genomic_DNA"/>
</dbReference>